<dbReference type="GO" id="GO:0000795">
    <property type="term" value="C:synaptonemal complex"/>
    <property type="evidence" value="ECO:0007669"/>
    <property type="project" value="InterPro"/>
</dbReference>
<dbReference type="STRING" id="139825.A0A401GJC0"/>
<protein>
    <recommendedName>
        <fullName evidence="3">RING-type domain-containing protein</fullName>
    </recommendedName>
</protein>
<feature type="region of interest" description="Disordered" evidence="2">
    <location>
        <begin position="163"/>
        <end position="249"/>
    </location>
</feature>
<dbReference type="InterPro" id="IPR001841">
    <property type="entry name" value="Znf_RING"/>
</dbReference>
<dbReference type="RefSeq" id="XP_027613163.1">
    <property type="nucleotide sequence ID" value="XM_027757362.1"/>
</dbReference>
<proteinExistence type="predicted"/>
<name>A0A401GJC0_9APHY</name>
<dbReference type="GO" id="GO:0016925">
    <property type="term" value="P:protein sumoylation"/>
    <property type="evidence" value="ECO:0007669"/>
    <property type="project" value="TreeGrafter"/>
</dbReference>
<feature type="compositionally biased region" description="Polar residues" evidence="2">
    <location>
        <begin position="409"/>
        <end position="418"/>
    </location>
</feature>
<dbReference type="PANTHER" id="PTHR22663:SF17">
    <property type="entry name" value="RING FINGER PROTEIN NARYA-RELATED"/>
    <property type="match status" value="1"/>
</dbReference>
<evidence type="ECO:0000256" key="2">
    <source>
        <dbReference type="SAM" id="MobiDB-lite"/>
    </source>
</evidence>
<dbReference type="GO" id="GO:0007129">
    <property type="term" value="P:homologous chromosome pairing at meiosis"/>
    <property type="evidence" value="ECO:0007669"/>
    <property type="project" value="TreeGrafter"/>
</dbReference>
<dbReference type="GeneID" id="38779167"/>
<feature type="region of interest" description="Disordered" evidence="2">
    <location>
        <begin position="276"/>
        <end position="316"/>
    </location>
</feature>
<evidence type="ECO:0000256" key="1">
    <source>
        <dbReference type="ARBA" id="ARBA00023254"/>
    </source>
</evidence>
<feature type="compositionally biased region" description="Polar residues" evidence="2">
    <location>
        <begin position="181"/>
        <end position="190"/>
    </location>
</feature>
<organism evidence="4 5">
    <name type="scientific">Sparassis crispa</name>
    <dbReference type="NCBI Taxonomy" id="139825"/>
    <lineage>
        <taxon>Eukaryota</taxon>
        <taxon>Fungi</taxon>
        <taxon>Dikarya</taxon>
        <taxon>Basidiomycota</taxon>
        <taxon>Agaricomycotina</taxon>
        <taxon>Agaricomycetes</taxon>
        <taxon>Polyporales</taxon>
        <taxon>Sparassidaceae</taxon>
        <taxon>Sparassis</taxon>
    </lineage>
</organism>
<dbReference type="GO" id="GO:0019789">
    <property type="term" value="F:SUMO transferase activity"/>
    <property type="evidence" value="ECO:0007669"/>
    <property type="project" value="InterPro"/>
</dbReference>
<dbReference type="InterPro" id="IPR042123">
    <property type="entry name" value="Zip3/RNF212-like"/>
</dbReference>
<evidence type="ECO:0000259" key="3">
    <source>
        <dbReference type="Pfam" id="PF14634"/>
    </source>
</evidence>
<comment type="caution">
    <text evidence="4">The sequence shown here is derived from an EMBL/GenBank/DDBJ whole genome shotgun (WGS) entry which is preliminary data.</text>
</comment>
<dbReference type="EMBL" id="BFAD01000004">
    <property type="protein sequence ID" value="GBE82250.1"/>
    <property type="molecule type" value="Genomic_DNA"/>
</dbReference>
<dbReference type="OrthoDB" id="2535391at2759"/>
<dbReference type="InParanoid" id="A0A401GJC0"/>
<dbReference type="AlphaFoldDB" id="A0A401GJC0"/>
<evidence type="ECO:0000313" key="4">
    <source>
        <dbReference type="EMBL" id="GBE82250.1"/>
    </source>
</evidence>
<accession>A0A401GJC0</accession>
<dbReference type="Pfam" id="PF14634">
    <property type="entry name" value="zf-RING_5"/>
    <property type="match status" value="1"/>
</dbReference>
<reference evidence="4 5" key="1">
    <citation type="journal article" date="2018" name="Sci. Rep.">
        <title>Genome sequence of the cauliflower mushroom Sparassis crispa (Hanabiratake) and its association with beneficial usage.</title>
        <authorList>
            <person name="Kiyama R."/>
            <person name="Furutani Y."/>
            <person name="Kawaguchi K."/>
            <person name="Nakanishi T."/>
        </authorList>
    </citation>
    <scope>NUCLEOTIDE SEQUENCE [LARGE SCALE GENOMIC DNA]</scope>
</reference>
<feature type="compositionally biased region" description="Polar residues" evidence="2">
    <location>
        <begin position="230"/>
        <end position="242"/>
    </location>
</feature>
<dbReference type="GO" id="GO:0007131">
    <property type="term" value="P:reciprocal meiotic recombination"/>
    <property type="evidence" value="ECO:0007669"/>
    <property type="project" value="InterPro"/>
</dbReference>
<feature type="compositionally biased region" description="Low complexity" evidence="2">
    <location>
        <begin position="207"/>
        <end position="216"/>
    </location>
</feature>
<evidence type="ECO:0000313" key="5">
    <source>
        <dbReference type="Proteomes" id="UP000287166"/>
    </source>
</evidence>
<keyword evidence="1" id="KW-0469">Meiosis</keyword>
<keyword evidence="5" id="KW-1185">Reference proteome</keyword>
<sequence length="427" mass="47504">MSQVSSRARPDLDFWEFVHCCKCHQSFISNSGGSPSVPFWLTECGHVICNIHLNADQSCAQCGEQGIQLIPLQREMDAPMSDWFRSVPQAFDTVAYGAKFQMETMASLVRYYRDKYTAQRALIDRLKGEHLENKVFKKTVQDLHAEIAQLRQYLGYAQEAPHEINMNGKRPRVENHRVPSGSRTNSSPRSIITPVGPNRLTLGPDRQQPSFSQQSHPSHEDDEFARPRAFQSSSRNANAYSQETDRPGSSRFIRQYAYVPPHTPQSQGILPPVLSHAQAAPARRAAARQSQGQSREPGSGQTHTPMMAAPEAGRDPRLQRSMASALLAEMEQSTHRTRSQLQMPPPPTPQLRRETVPQRTHQLPASSAGPSQRFMSATPSRSSGNFLPPRTSQSQSQSQRFFSSGSISMAQSTSTSGGQRMPFLPGP</sequence>
<feature type="compositionally biased region" description="Low complexity" evidence="2">
    <location>
        <begin position="277"/>
        <end position="295"/>
    </location>
</feature>
<feature type="domain" description="RING-type" evidence="3">
    <location>
        <begin position="19"/>
        <end position="63"/>
    </location>
</feature>
<gene>
    <name evidence="4" type="ORF">SCP_0406340</name>
</gene>
<dbReference type="Proteomes" id="UP000287166">
    <property type="component" value="Unassembled WGS sequence"/>
</dbReference>
<dbReference type="PANTHER" id="PTHR22663">
    <property type="entry name" value="RING FINGER PROTEIN NARYA-RELATED"/>
    <property type="match status" value="1"/>
</dbReference>
<feature type="compositionally biased region" description="Low complexity" evidence="2">
    <location>
        <begin position="392"/>
        <end position="408"/>
    </location>
</feature>
<feature type="compositionally biased region" description="Polar residues" evidence="2">
    <location>
        <begin position="357"/>
        <end position="385"/>
    </location>
</feature>
<feature type="region of interest" description="Disordered" evidence="2">
    <location>
        <begin position="329"/>
        <end position="427"/>
    </location>
</feature>